<evidence type="ECO:0000256" key="1">
    <source>
        <dbReference type="SAM" id="MobiDB-lite"/>
    </source>
</evidence>
<feature type="transmembrane region" description="Helical" evidence="2">
    <location>
        <begin position="325"/>
        <end position="345"/>
    </location>
</feature>
<protein>
    <submittedName>
        <fullName evidence="3">Uncharacterized protein</fullName>
    </submittedName>
</protein>
<dbReference type="Proteomes" id="UP001176961">
    <property type="component" value="Unassembled WGS sequence"/>
</dbReference>
<name>A0AA36M5Y8_CYLNA</name>
<organism evidence="3 4">
    <name type="scientific">Cylicocyclus nassatus</name>
    <name type="common">Nematode worm</name>
    <dbReference type="NCBI Taxonomy" id="53992"/>
    <lineage>
        <taxon>Eukaryota</taxon>
        <taxon>Metazoa</taxon>
        <taxon>Ecdysozoa</taxon>
        <taxon>Nematoda</taxon>
        <taxon>Chromadorea</taxon>
        <taxon>Rhabditida</taxon>
        <taxon>Rhabditina</taxon>
        <taxon>Rhabditomorpha</taxon>
        <taxon>Strongyloidea</taxon>
        <taxon>Strongylidae</taxon>
        <taxon>Cylicocyclus</taxon>
    </lineage>
</organism>
<dbReference type="EMBL" id="CATQJL010000223">
    <property type="protein sequence ID" value="CAJ0599256.1"/>
    <property type="molecule type" value="Genomic_DNA"/>
</dbReference>
<keyword evidence="2" id="KW-0812">Transmembrane</keyword>
<comment type="caution">
    <text evidence="3">The sequence shown here is derived from an EMBL/GenBank/DDBJ whole genome shotgun (WGS) entry which is preliminary data.</text>
</comment>
<dbReference type="AlphaFoldDB" id="A0AA36M5Y8"/>
<feature type="region of interest" description="Disordered" evidence="1">
    <location>
        <begin position="1"/>
        <end position="25"/>
    </location>
</feature>
<keyword evidence="2" id="KW-1133">Transmembrane helix</keyword>
<proteinExistence type="predicted"/>
<gene>
    <name evidence="3" type="ORF">CYNAS_LOCUS11239</name>
</gene>
<evidence type="ECO:0000256" key="2">
    <source>
        <dbReference type="SAM" id="Phobius"/>
    </source>
</evidence>
<keyword evidence="4" id="KW-1185">Reference proteome</keyword>
<evidence type="ECO:0000313" key="4">
    <source>
        <dbReference type="Proteomes" id="UP001176961"/>
    </source>
</evidence>
<sequence length="480" mass="54278">MSTTDITGFSSAPSTPRPRSTTASSEVHGGQMFFEFDAPEAFISPQLFAVNPSGNMIYSVKIDMKLALDPDTQEVVIIVGSRLLCRCSIHTGKSTDYVIDYDISGAELRQSNDMYLLNDNIAVLVTYNPENYQLSQYVLTLNDETERAILTMKRTTTLPALSSSLTIGTGLLSDGYILVTGYSGPEESERQVVALLIAADPYKASFLPNKDITNMVQRFERFLQQFYPDLRIFAPGIFAEKNGLIFMMKSVQHDLLETSYIGRACFANLGKMIRCEMLPVDNASVLFARLLCVRHVRQLCHRDENIWMTIISSDFAQLSTWQWRFYLSALLYIIKTITLVLRIVLWLRRIDRGVTLFLYIKLLRWLYGPSMIPVTAPPPTFTMYGLNMKSLKFKKVPVKPNLYSTENTFISYPLAIDCDSTGGVVTAELGTTLKINYFPSQTSPLSLCKLAEHSVYRNFPAFEKSPLLRRSLGQLNWDLF</sequence>
<reference evidence="3" key="1">
    <citation type="submission" date="2023-07" db="EMBL/GenBank/DDBJ databases">
        <authorList>
            <consortium name="CYATHOMIX"/>
        </authorList>
    </citation>
    <scope>NUCLEOTIDE SEQUENCE</scope>
    <source>
        <strain evidence="3">N/A</strain>
    </source>
</reference>
<keyword evidence="2" id="KW-0472">Membrane</keyword>
<evidence type="ECO:0000313" key="3">
    <source>
        <dbReference type="EMBL" id="CAJ0599256.1"/>
    </source>
</evidence>
<accession>A0AA36M5Y8</accession>
<feature type="compositionally biased region" description="Low complexity" evidence="1">
    <location>
        <begin position="10"/>
        <end position="25"/>
    </location>
</feature>